<reference evidence="2" key="1">
    <citation type="journal article" date="2019" name="Int. J. Syst. Evol. Microbiol.">
        <title>The Global Catalogue of Microorganisms (GCM) 10K type strain sequencing project: providing services to taxonomists for standard genome sequencing and annotation.</title>
        <authorList>
            <consortium name="The Broad Institute Genomics Platform"/>
            <consortium name="The Broad Institute Genome Sequencing Center for Infectious Disease"/>
            <person name="Wu L."/>
            <person name="Ma J."/>
        </authorList>
    </citation>
    <scope>NUCLEOTIDE SEQUENCE [LARGE SCALE GENOMIC DNA]</scope>
    <source>
        <strain evidence="2">JCM 3325</strain>
    </source>
</reference>
<organism evidence="1 2">
    <name type="scientific">Actinomadura vinacea</name>
    <dbReference type="NCBI Taxonomy" id="115336"/>
    <lineage>
        <taxon>Bacteria</taxon>
        <taxon>Bacillati</taxon>
        <taxon>Actinomycetota</taxon>
        <taxon>Actinomycetes</taxon>
        <taxon>Streptosporangiales</taxon>
        <taxon>Thermomonosporaceae</taxon>
        <taxon>Actinomadura</taxon>
    </lineage>
</organism>
<proteinExistence type="predicted"/>
<dbReference type="RefSeq" id="WP_344595541.1">
    <property type="nucleotide sequence ID" value="NZ_BAAARW010000030.1"/>
</dbReference>
<comment type="caution">
    <text evidence="1">The sequence shown here is derived from an EMBL/GenBank/DDBJ whole genome shotgun (WGS) entry which is preliminary data.</text>
</comment>
<evidence type="ECO:0000313" key="1">
    <source>
        <dbReference type="EMBL" id="GAA2446614.1"/>
    </source>
</evidence>
<gene>
    <name evidence="1" type="ORF">GCM10010191_74620</name>
</gene>
<dbReference type="EMBL" id="BAAARW010000030">
    <property type="protein sequence ID" value="GAA2446614.1"/>
    <property type="molecule type" value="Genomic_DNA"/>
</dbReference>
<evidence type="ECO:0000313" key="2">
    <source>
        <dbReference type="Proteomes" id="UP001501231"/>
    </source>
</evidence>
<dbReference type="Proteomes" id="UP001501231">
    <property type="component" value="Unassembled WGS sequence"/>
</dbReference>
<name>A0ABP5X675_9ACTN</name>
<protein>
    <submittedName>
        <fullName evidence="1">Uncharacterized protein</fullName>
    </submittedName>
</protein>
<sequence length="79" mass="8491">MLILGLAHAEVRQLDQAVAAGHAALAGSRPAWPTMVLAKRLDRVLASNFVDARQTAEYHARFLEASSLQDGRELAPTAP</sequence>
<accession>A0ABP5X675</accession>
<keyword evidence="2" id="KW-1185">Reference proteome</keyword>